<dbReference type="Proteomes" id="UP000053038">
    <property type="component" value="Unassembled WGS sequence"/>
</dbReference>
<reference evidence="1 2" key="1">
    <citation type="submission" date="2014-10" db="EMBL/GenBank/DDBJ databases">
        <title>Genome sequence of Pectobacterium carotovorum M022.</title>
        <authorList>
            <person name="Chan K.-G."/>
            <person name="Tan W.-S."/>
        </authorList>
    </citation>
    <scope>NUCLEOTIDE SEQUENCE [LARGE SCALE GENOMIC DNA]</scope>
    <source>
        <strain evidence="1 2">M022</strain>
    </source>
</reference>
<dbReference type="AlphaFoldDB" id="A0A7V8L418"/>
<dbReference type="Pfam" id="PF07191">
    <property type="entry name" value="Zn_ribbon_6"/>
    <property type="match status" value="1"/>
</dbReference>
<dbReference type="EMBL" id="JSXC01000047">
    <property type="protein sequence ID" value="KHN49856.1"/>
    <property type="molecule type" value="Genomic_DNA"/>
</dbReference>
<evidence type="ECO:0000313" key="1">
    <source>
        <dbReference type="EMBL" id="KHN49856.1"/>
    </source>
</evidence>
<evidence type="ECO:0000313" key="2">
    <source>
        <dbReference type="Proteomes" id="UP000053038"/>
    </source>
</evidence>
<dbReference type="OrthoDB" id="5405751at2"/>
<protein>
    <recommendedName>
        <fullName evidence="3">Primosomal protein N' (Replication factor Y)-superfamily II helicase</fullName>
    </recommendedName>
</protein>
<dbReference type="InterPro" id="IPR010807">
    <property type="entry name" value="YfgJ-like"/>
</dbReference>
<dbReference type="Gene3D" id="2.10.290.10">
    <property type="entry name" value="YfgJ-like"/>
    <property type="match status" value="1"/>
</dbReference>
<keyword evidence="2" id="KW-1185">Reference proteome</keyword>
<comment type="caution">
    <text evidence="1">The sequence shown here is derived from an EMBL/GenBank/DDBJ whole genome shotgun (WGS) entry which is preliminary data.</text>
</comment>
<dbReference type="SUPFAM" id="SSF161187">
    <property type="entry name" value="YfgJ-like"/>
    <property type="match status" value="1"/>
</dbReference>
<gene>
    <name evidence="1" type="ORF">OI69_16630</name>
</gene>
<dbReference type="RefSeq" id="WP_039352941.1">
    <property type="nucleotide sequence ID" value="NZ_JSXC01000047.1"/>
</dbReference>
<accession>A0A7V8L418</accession>
<evidence type="ECO:0008006" key="3">
    <source>
        <dbReference type="Google" id="ProtNLM"/>
    </source>
</evidence>
<sequence>MDTRCPDCHHVMLWQPDGLFRCEECQQHYQREAVCPECKHLLQELKACGAVDYFCQQHGMISRRQVVFSYSPAD</sequence>
<dbReference type="InterPro" id="IPR029037">
    <property type="entry name" value="DUF1407/YfgJ-like_sf"/>
</dbReference>
<organism evidence="1 2">
    <name type="scientific">Pectobacterium fontis</name>
    <dbReference type="NCBI Taxonomy" id="2558042"/>
    <lineage>
        <taxon>Bacteria</taxon>
        <taxon>Pseudomonadati</taxon>
        <taxon>Pseudomonadota</taxon>
        <taxon>Gammaproteobacteria</taxon>
        <taxon>Enterobacterales</taxon>
        <taxon>Pectobacteriaceae</taxon>
        <taxon>Pectobacterium</taxon>
    </lineage>
</organism>
<name>A0A7V8L418_9GAMM</name>
<proteinExistence type="predicted"/>